<gene>
    <name evidence="2" type="ORF">BTO11_08470</name>
</gene>
<dbReference type="EMBL" id="MSCH01000003">
    <property type="protein sequence ID" value="PQJ53696.1"/>
    <property type="molecule type" value="Genomic_DNA"/>
</dbReference>
<evidence type="ECO:0000256" key="1">
    <source>
        <dbReference type="SAM" id="SignalP"/>
    </source>
</evidence>
<keyword evidence="1" id="KW-0732">Signal</keyword>
<feature type="chain" id="PRO_5015596384" description="Spore coat protein U domain-containing protein" evidence="1">
    <location>
        <begin position="25"/>
        <end position="203"/>
    </location>
</feature>
<comment type="caution">
    <text evidence="2">The sequence shown here is derived from an EMBL/GenBank/DDBJ whole genome shotgun (WGS) entry which is preliminary data.</text>
</comment>
<protein>
    <recommendedName>
        <fullName evidence="4">Spore coat protein U domain-containing protein</fullName>
    </recommendedName>
</protein>
<name>A0A2S7UUN0_9GAMM</name>
<sequence length="203" mass="20209">MKKNIISKALAGSVLVAASMSANAATTPVTVAFAVLPALIISPIENFDPGAVLTGTAGSTCVWTPTFLNDVNGVVGPSGETGTANDVNVVRNGGGCPTQPIAAGTTATTGVYTIDGGTTAVNVDINIELQAGAATTISWDPIGIATPNDISYPSVQIPTGTPTTVNTGGNGLVVLYLGGTSTIISPTDIITGENVSFDIVALY</sequence>
<accession>A0A2S7UUN0</accession>
<evidence type="ECO:0008006" key="4">
    <source>
        <dbReference type="Google" id="ProtNLM"/>
    </source>
</evidence>
<dbReference type="AlphaFoldDB" id="A0A2S7UUN0"/>
<dbReference type="RefSeq" id="WP_105052188.1">
    <property type="nucleotide sequence ID" value="NZ_BMYG01000002.1"/>
</dbReference>
<evidence type="ECO:0000313" key="2">
    <source>
        <dbReference type="EMBL" id="PQJ53696.1"/>
    </source>
</evidence>
<proteinExistence type="predicted"/>
<organism evidence="2 3">
    <name type="scientific">Psychrosphaera saromensis</name>
    <dbReference type="NCBI Taxonomy" id="716813"/>
    <lineage>
        <taxon>Bacteria</taxon>
        <taxon>Pseudomonadati</taxon>
        <taxon>Pseudomonadota</taxon>
        <taxon>Gammaproteobacteria</taxon>
        <taxon>Alteromonadales</taxon>
        <taxon>Pseudoalteromonadaceae</taxon>
        <taxon>Psychrosphaera</taxon>
    </lineage>
</organism>
<feature type="signal peptide" evidence="1">
    <location>
        <begin position="1"/>
        <end position="24"/>
    </location>
</feature>
<reference evidence="2 3" key="1">
    <citation type="submission" date="2016-12" db="EMBL/GenBank/DDBJ databases">
        <title>Diversity of luminous bacteria.</title>
        <authorList>
            <person name="Yoshizawa S."/>
            <person name="Kogure K."/>
        </authorList>
    </citation>
    <scope>NUCLEOTIDE SEQUENCE [LARGE SCALE GENOMIC DNA]</scope>
    <source>
        <strain evidence="2 3">SA4-48</strain>
    </source>
</reference>
<dbReference type="Proteomes" id="UP000239007">
    <property type="component" value="Unassembled WGS sequence"/>
</dbReference>
<keyword evidence="3" id="KW-1185">Reference proteome</keyword>
<evidence type="ECO:0000313" key="3">
    <source>
        <dbReference type="Proteomes" id="UP000239007"/>
    </source>
</evidence>